<dbReference type="RefSeq" id="XP_020426883.1">
    <property type="nucleotide sequence ID" value="XM_020582529.1"/>
</dbReference>
<dbReference type="AlphaFoldDB" id="D3BUG1"/>
<keyword evidence="2" id="KW-1185">Reference proteome</keyword>
<gene>
    <name evidence="1" type="ORF">PPL_11781</name>
</gene>
<evidence type="ECO:0000313" key="2">
    <source>
        <dbReference type="Proteomes" id="UP000001396"/>
    </source>
</evidence>
<proteinExistence type="predicted"/>
<reference evidence="1 2" key="1">
    <citation type="journal article" date="2011" name="Genome Res.">
        <title>Phylogeny-wide analysis of social amoeba genomes highlights ancient origins for complex intercellular communication.</title>
        <authorList>
            <person name="Heidel A.J."/>
            <person name="Lawal H.M."/>
            <person name="Felder M."/>
            <person name="Schilde C."/>
            <person name="Helps N.R."/>
            <person name="Tunggal B."/>
            <person name="Rivero F."/>
            <person name="John U."/>
            <person name="Schleicher M."/>
            <person name="Eichinger L."/>
            <person name="Platzer M."/>
            <person name="Noegel A.A."/>
            <person name="Schaap P."/>
            <person name="Gloeckner G."/>
        </authorList>
    </citation>
    <scope>NUCLEOTIDE SEQUENCE [LARGE SCALE GENOMIC DNA]</scope>
    <source>
        <strain evidence="2">ATCC 26659 / Pp 5 / PN500</strain>
    </source>
</reference>
<sequence length="390" mass="45494">MKSCYSEYDDKYKFEKESIPLENLRHLTQSLETLHAPLSSLMFTNHIPTLKQLNIIHCVEGKESLKLDKRLKSALYPKDKQQQQQNCQSQQQLQNIKHLSLHFDYYSEFKISKSSIKKWIENIFLSDALGGVPSIEVSDRYFGVILNFPEYFFGALKKRKQQLLHLSITHPNLLQDNRFFDELLRYLSAMTTKDGNCCCLTSFKYNKELLTDSIVQYLLTECPIPQVDVIIPAKMIMYPLQRRFDKLTLSLSLYRFQIPYEPPLNIDNSDIFQSLNQVNRLYVVIDRYGYEYNSKINTILASLFESNTQSSLINTELFLDEAPLYDHLFDRLLKAIESNHHLKQVELLIKSVSIPMHHSLPKLSRLISCINNHPTITNKSQSIKIIPGNY</sequence>
<dbReference type="Proteomes" id="UP000001396">
    <property type="component" value="Unassembled WGS sequence"/>
</dbReference>
<comment type="caution">
    <text evidence="1">The sequence shown here is derived from an EMBL/GenBank/DDBJ whole genome shotgun (WGS) entry which is preliminary data.</text>
</comment>
<protein>
    <submittedName>
        <fullName evidence="1">Uncharacterized protein</fullName>
    </submittedName>
</protein>
<evidence type="ECO:0000313" key="1">
    <source>
        <dbReference type="EMBL" id="EFA74749.1"/>
    </source>
</evidence>
<organism evidence="1 2">
    <name type="scientific">Heterostelium pallidum (strain ATCC 26659 / Pp 5 / PN500)</name>
    <name type="common">Cellular slime mold</name>
    <name type="synonym">Polysphondylium pallidum</name>
    <dbReference type="NCBI Taxonomy" id="670386"/>
    <lineage>
        <taxon>Eukaryota</taxon>
        <taxon>Amoebozoa</taxon>
        <taxon>Evosea</taxon>
        <taxon>Eumycetozoa</taxon>
        <taxon>Dictyostelia</taxon>
        <taxon>Acytosteliales</taxon>
        <taxon>Acytosteliaceae</taxon>
        <taxon>Heterostelium</taxon>
    </lineage>
</organism>
<dbReference type="EMBL" id="ADBJ01000060">
    <property type="protein sequence ID" value="EFA74749.1"/>
    <property type="molecule type" value="Genomic_DNA"/>
</dbReference>
<name>D3BUG1_HETP5</name>
<dbReference type="InParanoid" id="D3BUG1"/>
<dbReference type="GeneID" id="31367249"/>
<accession>D3BUG1</accession>